<proteinExistence type="predicted"/>
<dbReference type="Pfam" id="PF00929">
    <property type="entry name" value="RNase_T"/>
    <property type="match status" value="1"/>
</dbReference>
<gene>
    <name evidence="2" type="primary">dnaQ</name>
    <name evidence="2" type="ordered locus">P9211_07261</name>
</gene>
<dbReference type="EMBL" id="CP000878">
    <property type="protein sequence ID" value="ABX08657.1"/>
    <property type="molecule type" value="Genomic_DNA"/>
</dbReference>
<dbReference type="Proteomes" id="UP000000788">
    <property type="component" value="Chromosome"/>
</dbReference>
<evidence type="ECO:0000313" key="3">
    <source>
        <dbReference type="Proteomes" id="UP000000788"/>
    </source>
</evidence>
<dbReference type="HOGENOM" id="CLU_062227_1_0_3"/>
<dbReference type="InterPro" id="IPR036397">
    <property type="entry name" value="RNaseH_sf"/>
</dbReference>
<dbReference type="RefSeq" id="WP_012195279.1">
    <property type="nucleotide sequence ID" value="NC_009976.1"/>
</dbReference>
<dbReference type="AlphaFoldDB" id="A9B9Z5"/>
<accession>A9B9Z5</accession>
<evidence type="ECO:0000259" key="1">
    <source>
        <dbReference type="SMART" id="SM00479"/>
    </source>
</evidence>
<sequence>MQKEFDFVSNSTKGSIGEFPKTLLILDTETTGLDSDKDQCLEIGAILFHVKTRSVLAQNSFLLPVDENSAESINRIPAEITRIFQPWEMGMKYFEELVDCAEAVVAHNVAFDKQWFGSPPLPKLIKPWICSMEDISWPSHLQLRSRPSVRDLALAYEIPVWSAHRALTDCIYLAEVFRRCDQLETLLVHGLEPRMLMRAQVSYEQRHLAKNAGFRWNDPVHGAWTRRLSAREASQLDFPVDFVDS</sequence>
<dbReference type="STRING" id="93059.P9211_07261"/>
<keyword evidence="2" id="KW-0808">Transferase</keyword>
<dbReference type="GO" id="GO:0003676">
    <property type="term" value="F:nucleic acid binding"/>
    <property type="evidence" value="ECO:0007669"/>
    <property type="project" value="InterPro"/>
</dbReference>
<dbReference type="InterPro" id="IPR012337">
    <property type="entry name" value="RNaseH-like_sf"/>
</dbReference>
<dbReference type="eggNOG" id="COG0847">
    <property type="taxonomic scope" value="Bacteria"/>
</dbReference>
<keyword evidence="3" id="KW-1185">Reference proteome</keyword>
<dbReference type="KEGG" id="pmj:P9211_07261"/>
<dbReference type="Gene3D" id="3.30.420.10">
    <property type="entry name" value="Ribonuclease H-like superfamily/Ribonuclease H"/>
    <property type="match status" value="1"/>
</dbReference>
<evidence type="ECO:0000313" key="2">
    <source>
        <dbReference type="EMBL" id="ABX08657.1"/>
    </source>
</evidence>
<dbReference type="SUPFAM" id="SSF53098">
    <property type="entry name" value="Ribonuclease H-like"/>
    <property type="match status" value="1"/>
</dbReference>
<reference evidence="2 3" key="1">
    <citation type="journal article" date="2007" name="PLoS Genet.">
        <title>Patterns and implications of gene gain and loss in the evolution of Prochlorococcus.</title>
        <authorList>
            <person name="Kettler G.C."/>
            <person name="Martiny A.C."/>
            <person name="Huang K."/>
            <person name="Zucker J."/>
            <person name="Coleman M.L."/>
            <person name="Rodrigue S."/>
            <person name="Chen F."/>
            <person name="Lapidus A."/>
            <person name="Ferriera S."/>
            <person name="Johnson J."/>
            <person name="Steglich C."/>
            <person name="Church G.M."/>
            <person name="Richardson P."/>
            <person name="Chisholm S.W."/>
        </authorList>
    </citation>
    <scope>NUCLEOTIDE SEQUENCE [LARGE SCALE GENOMIC DNA]</scope>
    <source>
        <strain evidence="3">MIT 9211</strain>
    </source>
</reference>
<name>A9B9Z5_PROM4</name>
<keyword evidence="2" id="KW-0548">Nucleotidyltransferase</keyword>
<organism evidence="2 3">
    <name type="scientific">Prochlorococcus marinus (strain MIT 9211)</name>
    <dbReference type="NCBI Taxonomy" id="93059"/>
    <lineage>
        <taxon>Bacteria</taxon>
        <taxon>Bacillati</taxon>
        <taxon>Cyanobacteriota</taxon>
        <taxon>Cyanophyceae</taxon>
        <taxon>Synechococcales</taxon>
        <taxon>Prochlorococcaceae</taxon>
        <taxon>Prochlorococcus</taxon>
    </lineage>
</organism>
<protein>
    <submittedName>
        <fullName evidence="2">Possible DNA polymerase III, epsilon subunit</fullName>
        <ecNumber evidence="2">2.7.7.7</ecNumber>
    </submittedName>
</protein>
<dbReference type="GO" id="GO:0003887">
    <property type="term" value="F:DNA-directed DNA polymerase activity"/>
    <property type="evidence" value="ECO:0007669"/>
    <property type="project" value="UniProtKB-EC"/>
</dbReference>
<dbReference type="OrthoDB" id="9804290at2"/>
<dbReference type="InterPro" id="IPR013520">
    <property type="entry name" value="Ribonucl_H"/>
</dbReference>
<dbReference type="GO" id="GO:0004527">
    <property type="term" value="F:exonuclease activity"/>
    <property type="evidence" value="ECO:0007669"/>
    <property type="project" value="UniProtKB-ARBA"/>
</dbReference>
<feature type="domain" description="Exonuclease" evidence="1">
    <location>
        <begin position="22"/>
        <end position="186"/>
    </location>
</feature>
<dbReference type="EC" id="2.7.7.7" evidence="2"/>
<dbReference type="SMART" id="SM00479">
    <property type="entry name" value="EXOIII"/>
    <property type="match status" value="1"/>
</dbReference>
<dbReference type="CDD" id="cd06127">
    <property type="entry name" value="DEDDh"/>
    <property type="match status" value="1"/>
</dbReference>